<organism evidence="5 6">
    <name type="scientific">Candidatus Jorgensenbacteria bacterium CG23_combo_of_CG06-09_8_20_14_all_54_14</name>
    <dbReference type="NCBI Taxonomy" id="1974595"/>
    <lineage>
        <taxon>Bacteria</taxon>
        <taxon>Candidatus Joergenseniibacteriota</taxon>
    </lineage>
</organism>
<dbReference type="CDD" id="cd01129">
    <property type="entry name" value="PulE-GspE-like"/>
    <property type="match status" value="1"/>
</dbReference>
<dbReference type="Pfam" id="PF05157">
    <property type="entry name" value="MshEN"/>
    <property type="match status" value="1"/>
</dbReference>
<dbReference type="Gene3D" id="3.30.450.90">
    <property type="match status" value="1"/>
</dbReference>
<dbReference type="PANTHER" id="PTHR30258">
    <property type="entry name" value="TYPE II SECRETION SYSTEM PROTEIN GSPE-RELATED"/>
    <property type="match status" value="1"/>
</dbReference>
<dbReference type="SUPFAM" id="SSF160246">
    <property type="entry name" value="EspE N-terminal domain-like"/>
    <property type="match status" value="1"/>
</dbReference>
<dbReference type="AlphaFoldDB" id="A0A2G9ZA47"/>
<evidence type="ECO:0000256" key="2">
    <source>
        <dbReference type="ARBA" id="ARBA00022741"/>
    </source>
</evidence>
<proteinExistence type="inferred from homology"/>
<protein>
    <recommendedName>
        <fullName evidence="4">Bacterial type II secretion system protein E domain-containing protein</fullName>
    </recommendedName>
</protein>
<dbReference type="InterPro" id="IPR007831">
    <property type="entry name" value="T2SS_GspE_N"/>
</dbReference>
<evidence type="ECO:0000256" key="1">
    <source>
        <dbReference type="ARBA" id="ARBA00006611"/>
    </source>
</evidence>
<dbReference type="Pfam" id="PF00437">
    <property type="entry name" value="T2SSE"/>
    <property type="match status" value="1"/>
</dbReference>
<name>A0A2G9ZA47_9BACT</name>
<keyword evidence="3" id="KW-0067">ATP-binding</keyword>
<evidence type="ECO:0000313" key="5">
    <source>
        <dbReference type="EMBL" id="PIP30026.1"/>
    </source>
</evidence>
<sequence>MTDQELLGALVVKGLLDQASADGVARDARLTGRPAEDVIYEHRAVDEPSIAAAKSELIGVPYRPVEMAKVSDDLLKMIPRETSVAYRVIPLERQRNMLVVGMLRPDDERAQEALRFIAKREGVSLGVYLVTPSDLKAVWRRYAPYRSEVEAAVREVGKLPEGERNAILLEEGGSVEDAPIIKIVAATLRQAVEIGASDIHIEPQRSRLRIRFRVDGVLEEVASLPAALIQQVLSRVKVLARLKLDENRIPQDGRFRALIFGRDIDFRVATSPTPLGEKVALRVLDPTAGLKGLGELGLAPYHEAILEEAIARPFGMILISGPTGSGKSTTLYAIMRRLAKDTVNVVSLEDPVEYFMEGVNQSQVKPEIGYTFASGLRQILRQDPDVIMVGEIRDGETANLAVNAALTGHILLSTLHTNNSVGVVPRLVDLGVPPFLLSSALNLMVAQRLVLRLCPECRVKGEAPRDAERVITEALEALPPALMEGVKAKPPYAVFHAKPKADCPVCKGKGTAGRVALFELFQMTRTLAELITGGFTEGKLADEAKRQGMVTLRADGILKALKGDVSVEEVIQETT</sequence>
<dbReference type="Gene3D" id="3.40.50.300">
    <property type="entry name" value="P-loop containing nucleotide triphosphate hydrolases"/>
    <property type="match status" value="1"/>
</dbReference>
<dbReference type="PANTHER" id="PTHR30258:SF1">
    <property type="entry name" value="PROTEIN TRANSPORT PROTEIN HOFB HOMOLOG"/>
    <property type="match status" value="1"/>
</dbReference>
<evidence type="ECO:0000313" key="6">
    <source>
        <dbReference type="Proteomes" id="UP000228812"/>
    </source>
</evidence>
<keyword evidence="2" id="KW-0547">Nucleotide-binding</keyword>
<feature type="domain" description="Bacterial type II secretion system protein E" evidence="4">
    <location>
        <begin position="380"/>
        <end position="394"/>
    </location>
</feature>
<dbReference type="InterPro" id="IPR003593">
    <property type="entry name" value="AAA+_ATPase"/>
</dbReference>
<dbReference type="EMBL" id="PCRZ01000017">
    <property type="protein sequence ID" value="PIP30026.1"/>
    <property type="molecule type" value="Genomic_DNA"/>
</dbReference>
<evidence type="ECO:0000259" key="4">
    <source>
        <dbReference type="PROSITE" id="PS00662"/>
    </source>
</evidence>
<reference evidence="5 6" key="1">
    <citation type="submission" date="2017-09" db="EMBL/GenBank/DDBJ databases">
        <title>Depth-based differentiation of microbial function through sediment-hosted aquifers and enrichment of novel symbionts in the deep terrestrial subsurface.</title>
        <authorList>
            <person name="Probst A.J."/>
            <person name="Ladd B."/>
            <person name="Jarett J.K."/>
            <person name="Geller-Mcgrath D.E."/>
            <person name="Sieber C.M."/>
            <person name="Emerson J.B."/>
            <person name="Anantharaman K."/>
            <person name="Thomas B.C."/>
            <person name="Malmstrom R."/>
            <person name="Stieglmeier M."/>
            <person name="Klingl A."/>
            <person name="Woyke T."/>
            <person name="Ryan C.M."/>
            <person name="Banfield J.F."/>
        </authorList>
    </citation>
    <scope>NUCLEOTIDE SEQUENCE [LARGE SCALE GENOMIC DNA]</scope>
    <source>
        <strain evidence="5">CG23_combo_of_CG06-09_8_20_14_all_54_14</strain>
    </source>
</reference>
<evidence type="ECO:0000256" key="3">
    <source>
        <dbReference type="ARBA" id="ARBA00022840"/>
    </source>
</evidence>
<comment type="caution">
    <text evidence="5">The sequence shown here is derived from an EMBL/GenBank/DDBJ whole genome shotgun (WGS) entry which is preliminary data.</text>
</comment>
<accession>A0A2G9ZA47</accession>
<dbReference type="GO" id="GO:0005524">
    <property type="term" value="F:ATP binding"/>
    <property type="evidence" value="ECO:0007669"/>
    <property type="project" value="UniProtKB-KW"/>
</dbReference>
<dbReference type="SMART" id="SM00382">
    <property type="entry name" value="AAA"/>
    <property type="match status" value="1"/>
</dbReference>
<gene>
    <name evidence="5" type="ORF">COX26_00950</name>
</gene>
<dbReference type="InterPro" id="IPR027417">
    <property type="entry name" value="P-loop_NTPase"/>
</dbReference>
<dbReference type="GO" id="GO:0005886">
    <property type="term" value="C:plasma membrane"/>
    <property type="evidence" value="ECO:0007669"/>
    <property type="project" value="TreeGrafter"/>
</dbReference>
<dbReference type="GO" id="GO:0016887">
    <property type="term" value="F:ATP hydrolysis activity"/>
    <property type="evidence" value="ECO:0007669"/>
    <property type="project" value="TreeGrafter"/>
</dbReference>
<comment type="similarity">
    <text evidence="1">Belongs to the GSP E family.</text>
</comment>
<dbReference type="SUPFAM" id="SSF52540">
    <property type="entry name" value="P-loop containing nucleoside triphosphate hydrolases"/>
    <property type="match status" value="1"/>
</dbReference>
<dbReference type="InterPro" id="IPR001482">
    <property type="entry name" value="T2SS/T4SS_dom"/>
</dbReference>
<dbReference type="Proteomes" id="UP000228812">
    <property type="component" value="Unassembled WGS sequence"/>
</dbReference>
<dbReference type="Gene3D" id="3.30.300.160">
    <property type="entry name" value="Type II secretion system, protein E, N-terminal domain"/>
    <property type="match status" value="1"/>
</dbReference>
<dbReference type="InterPro" id="IPR037257">
    <property type="entry name" value="T2SS_E_N_sf"/>
</dbReference>
<dbReference type="PROSITE" id="PS00662">
    <property type="entry name" value="T2SP_E"/>
    <property type="match status" value="1"/>
</dbReference>